<reference evidence="3" key="1">
    <citation type="submission" date="2011-05" db="EMBL/GenBank/DDBJ databases">
        <authorList>
            <person name="Richards S.R."/>
            <person name="Qu J."/>
            <person name="Jiang H."/>
            <person name="Jhangiani S.N."/>
            <person name="Agravi P."/>
            <person name="Goodspeed R."/>
            <person name="Gross S."/>
            <person name="Mandapat C."/>
            <person name="Jackson L."/>
            <person name="Mathew T."/>
            <person name="Pu L."/>
            <person name="Thornton R."/>
            <person name="Saada N."/>
            <person name="Wilczek-Boney K.B."/>
            <person name="Lee S."/>
            <person name="Kovar C."/>
            <person name="Wu Y."/>
            <person name="Scherer S.E."/>
            <person name="Worley K.C."/>
            <person name="Muzny D.M."/>
            <person name="Gibbs R."/>
        </authorList>
    </citation>
    <scope>NUCLEOTIDE SEQUENCE</scope>
    <source>
        <strain evidence="3">Brora</strain>
    </source>
</reference>
<sequence length="305" mass="34888">LTLAAQATQICQFKDWWWKVQVGKCYFKLGLYRDAEKQLKSALKDQEMVESYLRLCKIYIRLDQPLAALEMYKQGLEKFPGDSCLLTGMARIYEGLNDFHLASKYYKEILARDSTHVEAVACIATYHFYSDQPEVATRYYRRLLQMGVFNTELFNNLGLCCFYSQQYDMTLSCFERALALATEDNIADVWYNLGHVALGAGDINLAYQCFRLTLAQQSDHAEAYNNLGVIEWKKGHVEQARAFFVTAASLAAHIFEPHYNAAAVLEKMGDLQTSYLSVQRSLAAFPGHNDSKELLTQLRRHFASL</sequence>
<dbReference type="Gene3D" id="1.25.40.10">
    <property type="entry name" value="Tetratricopeptide repeat domain"/>
    <property type="match status" value="2"/>
</dbReference>
<dbReference type="HOGENOM" id="CLU_079535_0_0_1"/>
<feature type="repeat" description="TPR" evidence="1">
    <location>
        <begin position="151"/>
        <end position="184"/>
    </location>
</feature>
<dbReference type="SMART" id="SM00028">
    <property type="entry name" value="TPR"/>
    <property type="match status" value="7"/>
</dbReference>
<dbReference type="GO" id="GO:1905515">
    <property type="term" value="P:non-motile cilium assembly"/>
    <property type="evidence" value="ECO:0007669"/>
    <property type="project" value="InterPro"/>
</dbReference>
<dbReference type="Pfam" id="PF13432">
    <property type="entry name" value="TPR_16"/>
    <property type="match status" value="1"/>
</dbReference>
<keyword evidence="3" id="KW-1185">Reference proteome</keyword>
<evidence type="ECO:0000256" key="1">
    <source>
        <dbReference type="PROSITE-ProRule" id="PRU00339"/>
    </source>
</evidence>
<dbReference type="eggNOG" id="KOG1129">
    <property type="taxonomic scope" value="Eukaryota"/>
</dbReference>
<evidence type="ECO:0000313" key="2">
    <source>
        <dbReference type="EnsemblMetazoa" id="SMAR015254-PA"/>
    </source>
</evidence>
<feature type="repeat" description="TPR" evidence="1">
    <location>
        <begin position="187"/>
        <end position="220"/>
    </location>
</feature>
<reference evidence="2" key="2">
    <citation type="submission" date="2015-02" db="UniProtKB">
        <authorList>
            <consortium name="EnsemblMetazoa"/>
        </authorList>
    </citation>
    <scope>IDENTIFICATION</scope>
</reference>
<dbReference type="SUPFAM" id="SSF48452">
    <property type="entry name" value="TPR-like"/>
    <property type="match status" value="1"/>
</dbReference>
<protein>
    <submittedName>
        <fullName evidence="2">Uncharacterized protein</fullName>
    </submittedName>
</protein>
<dbReference type="GO" id="GO:0036064">
    <property type="term" value="C:ciliary basal body"/>
    <property type="evidence" value="ECO:0007669"/>
    <property type="project" value="TreeGrafter"/>
</dbReference>
<dbReference type="OMA" id="QMGVNSA"/>
<dbReference type="InterPro" id="IPR019734">
    <property type="entry name" value="TPR_rpt"/>
</dbReference>
<dbReference type="Proteomes" id="UP000014500">
    <property type="component" value="Unassembled WGS sequence"/>
</dbReference>
<accession>T1JN25</accession>
<dbReference type="STRING" id="126957.T1JN25"/>
<evidence type="ECO:0000313" key="3">
    <source>
        <dbReference type="Proteomes" id="UP000014500"/>
    </source>
</evidence>
<proteinExistence type="predicted"/>
<dbReference type="FunFam" id="1.25.40.10:FF:000300">
    <property type="entry name" value="Tetratricopeptide repeat domain 8"/>
    <property type="match status" value="1"/>
</dbReference>
<dbReference type="EMBL" id="JH431136">
    <property type="status" value="NOT_ANNOTATED_CDS"/>
    <property type="molecule type" value="Genomic_DNA"/>
</dbReference>
<dbReference type="InterPro" id="IPR011990">
    <property type="entry name" value="TPR-like_helical_dom_sf"/>
</dbReference>
<organism evidence="2 3">
    <name type="scientific">Strigamia maritima</name>
    <name type="common">European centipede</name>
    <name type="synonym">Geophilus maritimus</name>
    <dbReference type="NCBI Taxonomy" id="126957"/>
    <lineage>
        <taxon>Eukaryota</taxon>
        <taxon>Metazoa</taxon>
        <taxon>Ecdysozoa</taxon>
        <taxon>Arthropoda</taxon>
        <taxon>Myriapoda</taxon>
        <taxon>Chilopoda</taxon>
        <taxon>Pleurostigmophora</taxon>
        <taxon>Geophilomorpha</taxon>
        <taxon>Linotaeniidae</taxon>
        <taxon>Strigamia</taxon>
    </lineage>
</organism>
<dbReference type="PANTHER" id="PTHR44177:SF1">
    <property type="entry name" value="TETRATRICOPEPTIDE REPEAT PROTEIN 8"/>
    <property type="match status" value="1"/>
</dbReference>
<dbReference type="GO" id="GO:0034464">
    <property type="term" value="C:BBSome"/>
    <property type="evidence" value="ECO:0007669"/>
    <property type="project" value="InterPro"/>
</dbReference>
<dbReference type="AlphaFoldDB" id="T1JN25"/>
<keyword evidence="1" id="KW-0802">TPR repeat</keyword>
<dbReference type="GO" id="GO:0097730">
    <property type="term" value="C:non-motile cilium"/>
    <property type="evidence" value="ECO:0007669"/>
    <property type="project" value="TreeGrafter"/>
</dbReference>
<dbReference type="InterPro" id="IPR028796">
    <property type="entry name" value="BBS8"/>
</dbReference>
<dbReference type="Pfam" id="PF13181">
    <property type="entry name" value="TPR_8"/>
    <property type="match status" value="1"/>
</dbReference>
<dbReference type="PhylomeDB" id="T1JN25"/>
<name>T1JN25_STRMM</name>
<dbReference type="PROSITE" id="PS50005">
    <property type="entry name" value="TPR"/>
    <property type="match status" value="2"/>
</dbReference>
<dbReference type="PANTHER" id="PTHR44177">
    <property type="entry name" value="TETRATRICOPEPTIDE REPEAT PROTEIN 8"/>
    <property type="match status" value="1"/>
</dbReference>
<dbReference type="EnsemblMetazoa" id="SMAR015254-RA">
    <property type="protein sequence ID" value="SMAR015254-PA"/>
    <property type="gene ID" value="SMAR015254"/>
</dbReference>